<evidence type="ECO:0000313" key="22">
    <source>
        <dbReference type="Proteomes" id="UP000575898"/>
    </source>
</evidence>
<dbReference type="GO" id="GO:0009252">
    <property type="term" value="P:peptidoglycan biosynthetic process"/>
    <property type="evidence" value="ECO:0007669"/>
    <property type="project" value="UniProtKB-UniRule"/>
</dbReference>
<dbReference type="PANTHER" id="PTHR21071">
    <property type="entry name" value="UDP-N-ACETYLENOLPYRUVOYLGLUCOSAMINE REDUCTASE"/>
    <property type="match status" value="1"/>
</dbReference>
<dbReference type="InterPro" id="IPR006094">
    <property type="entry name" value="Oxid_FAD_bind_N"/>
</dbReference>
<organism evidence="21 22">
    <name type="scientific">Chitinivorax tropicus</name>
    <dbReference type="NCBI Taxonomy" id="714531"/>
    <lineage>
        <taxon>Bacteria</taxon>
        <taxon>Pseudomonadati</taxon>
        <taxon>Pseudomonadota</taxon>
        <taxon>Betaproteobacteria</taxon>
        <taxon>Chitinivorax</taxon>
    </lineage>
</organism>
<dbReference type="Gene3D" id="3.90.78.10">
    <property type="entry name" value="UDP-N-acetylenolpyruvoylglucosamine reductase, C-terminal domain"/>
    <property type="match status" value="1"/>
</dbReference>
<keyword evidence="16 19" id="KW-0961">Cell wall biogenesis/degradation</keyword>
<evidence type="ECO:0000256" key="3">
    <source>
        <dbReference type="ARBA" id="ARBA00004496"/>
    </source>
</evidence>
<evidence type="ECO:0000256" key="10">
    <source>
        <dbReference type="ARBA" id="ARBA00022827"/>
    </source>
</evidence>
<dbReference type="HAMAP" id="MF_00037">
    <property type="entry name" value="MurB"/>
    <property type="match status" value="1"/>
</dbReference>
<dbReference type="PROSITE" id="PS51387">
    <property type="entry name" value="FAD_PCMH"/>
    <property type="match status" value="1"/>
</dbReference>
<keyword evidence="13 19" id="KW-0573">Peptidoglycan synthesis</keyword>
<keyword evidence="22" id="KW-1185">Reference proteome</keyword>
<dbReference type="InterPro" id="IPR036635">
    <property type="entry name" value="MurB_C_sf"/>
</dbReference>
<dbReference type="NCBIfam" id="NF010478">
    <property type="entry name" value="PRK13903.1"/>
    <property type="match status" value="1"/>
</dbReference>
<evidence type="ECO:0000256" key="15">
    <source>
        <dbReference type="ARBA" id="ARBA00023306"/>
    </source>
</evidence>
<dbReference type="GO" id="GO:0071949">
    <property type="term" value="F:FAD binding"/>
    <property type="evidence" value="ECO:0007669"/>
    <property type="project" value="InterPro"/>
</dbReference>
<dbReference type="NCBIfam" id="TIGR00179">
    <property type="entry name" value="murB"/>
    <property type="match status" value="1"/>
</dbReference>
<evidence type="ECO:0000256" key="8">
    <source>
        <dbReference type="ARBA" id="ARBA00022618"/>
    </source>
</evidence>
<keyword evidence="7 19" id="KW-0963">Cytoplasm</keyword>
<dbReference type="Proteomes" id="UP000575898">
    <property type="component" value="Unassembled WGS sequence"/>
</dbReference>
<dbReference type="AlphaFoldDB" id="A0A840MPL5"/>
<dbReference type="UniPathway" id="UPA00219"/>
<comment type="subcellular location">
    <subcellularLocation>
        <location evidence="3 19">Cytoplasm</location>
    </subcellularLocation>
</comment>
<dbReference type="GO" id="GO:0071555">
    <property type="term" value="P:cell wall organization"/>
    <property type="evidence" value="ECO:0007669"/>
    <property type="project" value="UniProtKB-KW"/>
</dbReference>
<feature type="active site" description="Proton donor" evidence="19">
    <location>
        <position position="241"/>
    </location>
</feature>
<evidence type="ECO:0000256" key="5">
    <source>
        <dbReference type="ARBA" id="ARBA00012518"/>
    </source>
</evidence>
<dbReference type="EC" id="1.3.1.98" evidence="5 19"/>
<accession>A0A840MPL5</accession>
<protein>
    <recommendedName>
        <fullName evidence="6 19">UDP-N-acetylenolpyruvoylglucosamine reductase</fullName>
        <ecNumber evidence="5 19">1.3.1.98</ecNumber>
    </recommendedName>
    <alternativeName>
        <fullName evidence="17 19">UDP-N-acetylmuramate dehydrogenase</fullName>
    </alternativeName>
</protein>
<comment type="pathway">
    <text evidence="4 19">Cell wall biogenesis; peptidoglycan biosynthesis.</text>
</comment>
<dbReference type="Gene3D" id="3.30.43.10">
    <property type="entry name" value="Uridine Diphospho-n-acetylenolpyruvylglucosamine Reductase, domain 2"/>
    <property type="match status" value="1"/>
</dbReference>
<dbReference type="GO" id="GO:0008762">
    <property type="term" value="F:UDP-N-acetylmuramate dehydrogenase activity"/>
    <property type="evidence" value="ECO:0007669"/>
    <property type="project" value="UniProtKB-UniRule"/>
</dbReference>
<dbReference type="Pfam" id="PF01565">
    <property type="entry name" value="FAD_binding_4"/>
    <property type="match status" value="1"/>
</dbReference>
<feature type="active site" evidence="19">
    <location>
        <position position="167"/>
    </location>
</feature>
<sequence length="341" mass="37171">MNMPQIETHVSLKPYNTFGIDVPARHFVRVTTLAALRSVLSLPALQAMPRLILGGGSNILLTQPFDGLVIKLALLGKAQVSEDDEAVHVKAMAGENWHDFVCWTIQQGWAGLENLSLIPGTVGASPIQNIGAYGVEMKDCFHSLTALEVSTGTVHTFDHAACRFAYRDSMFKHVAPGHYIILDVTFRLPKKPQWHTSYGEVQAELARQGVVELSAQAISDAICTIRRRKLPDPAQIGNAGSFFKNPVVSTVLAESLKKQFNQMPTYPQPDGTTKLAAGWLIDQCGWKGHVEGAVGVYEKQALVLINRGGAAGSEICNLAKRIQHSVMAKFGIEIEPEPLIL</sequence>
<dbReference type="GO" id="GO:0051301">
    <property type="term" value="P:cell division"/>
    <property type="evidence" value="ECO:0007669"/>
    <property type="project" value="UniProtKB-KW"/>
</dbReference>
<comment type="function">
    <text evidence="2 19">Cell wall formation.</text>
</comment>
<name>A0A840MPL5_9PROT</name>
<evidence type="ECO:0000256" key="19">
    <source>
        <dbReference type="HAMAP-Rule" id="MF_00037"/>
    </source>
</evidence>
<keyword evidence="10 19" id="KW-0274">FAD</keyword>
<evidence type="ECO:0000256" key="16">
    <source>
        <dbReference type="ARBA" id="ARBA00023316"/>
    </source>
</evidence>
<evidence type="ECO:0000256" key="11">
    <source>
        <dbReference type="ARBA" id="ARBA00022857"/>
    </source>
</evidence>
<keyword evidence="8 19" id="KW-0132">Cell division</keyword>
<comment type="catalytic activity">
    <reaction evidence="18 19">
        <text>UDP-N-acetyl-alpha-D-muramate + NADP(+) = UDP-N-acetyl-3-O-(1-carboxyvinyl)-alpha-D-glucosamine + NADPH + H(+)</text>
        <dbReference type="Rhea" id="RHEA:12248"/>
        <dbReference type="ChEBI" id="CHEBI:15378"/>
        <dbReference type="ChEBI" id="CHEBI:57783"/>
        <dbReference type="ChEBI" id="CHEBI:58349"/>
        <dbReference type="ChEBI" id="CHEBI:68483"/>
        <dbReference type="ChEBI" id="CHEBI:70757"/>
        <dbReference type="EC" id="1.3.1.98"/>
    </reaction>
</comment>
<keyword evidence="9 19" id="KW-0285">Flavoprotein</keyword>
<keyword evidence="14 19" id="KW-0560">Oxidoreductase</keyword>
<evidence type="ECO:0000256" key="17">
    <source>
        <dbReference type="ARBA" id="ARBA00031026"/>
    </source>
</evidence>
<evidence type="ECO:0000256" key="6">
    <source>
        <dbReference type="ARBA" id="ARBA00015188"/>
    </source>
</evidence>
<dbReference type="InterPro" id="IPR016167">
    <property type="entry name" value="FAD-bd_PCMH_sub1"/>
</dbReference>
<keyword evidence="15 19" id="KW-0131">Cell cycle</keyword>
<proteinExistence type="inferred from homology"/>
<evidence type="ECO:0000256" key="12">
    <source>
        <dbReference type="ARBA" id="ARBA00022960"/>
    </source>
</evidence>
<comment type="similarity">
    <text evidence="19">Belongs to the MurB family.</text>
</comment>
<evidence type="ECO:0000256" key="7">
    <source>
        <dbReference type="ARBA" id="ARBA00022490"/>
    </source>
</evidence>
<reference evidence="21 22" key="1">
    <citation type="submission" date="2020-08" db="EMBL/GenBank/DDBJ databases">
        <title>Genomic Encyclopedia of Type Strains, Phase IV (KMG-IV): sequencing the most valuable type-strain genomes for metagenomic binning, comparative biology and taxonomic classification.</title>
        <authorList>
            <person name="Goeker M."/>
        </authorList>
    </citation>
    <scope>NUCLEOTIDE SEQUENCE [LARGE SCALE GENOMIC DNA]</scope>
    <source>
        <strain evidence="21 22">DSM 27165</strain>
    </source>
</reference>
<keyword evidence="12 19" id="KW-0133">Cell shape</keyword>
<dbReference type="SUPFAM" id="SSF56176">
    <property type="entry name" value="FAD-binding/transporter-associated domain-like"/>
    <property type="match status" value="1"/>
</dbReference>
<dbReference type="InterPro" id="IPR003170">
    <property type="entry name" value="MurB"/>
</dbReference>
<dbReference type="NCBIfam" id="NF000755">
    <property type="entry name" value="PRK00046.1"/>
    <property type="match status" value="1"/>
</dbReference>
<feature type="active site" evidence="19">
    <location>
        <position position="337"/>
    </location>
</feature>
<dbReference type="SUPFAM" id="SSF56194">
    <property type="entry name" value="Uridine diphospho-N-Acetylenolpyruvylglucosamine reductase, MurB, C-terminal domain"/>
    <property type="match status" value="1"/>
</dbReference>
<evidence type="ECO:0000256" key="2">
    <source>
        <dbReference type="ARBA" id="ARBA00003921"/>
    </source>
</evidence>
<comment type="cofactor">
    <cofactor evidence="1 19">
        <name>FAD</name>
        <dbReference type="ChEBI" id="CHEBI:57692"/>
    </cofactor>
</comment>
<dbReference type="InterPro" id="IPR016166">
    <property type="entry name" value="FAD-bd_PCMH"/>
</dbReference>
<dbReference type="GO" id="GO:0008360">
    <property type="term" value="P:regulation of cell shape"/>
    <property type="evidence" value="ECO:0007669"/>
    <property type="project" value="UniProtKB-KW"/>
</dbReference>
<dbReference type="EMBL" id="JACHHY010000007">
    <property type="protein sequence ID" value="MBB5018123.1"/>
    <property type="molecule type" value="Genomic_DNA"/>
</dbReference>
<dbReference type="PANTHER" id="PTHR21071:SF4">
    <property type="entry name" value="UDP-N-ACETYLENOLPYRUVOYLGLUCOSAMINE REDUCTASE"/>
    <property type="match status" value="1"/>
</dbReference>
<dbReference type="InterPro" id="IPR011601">
    <property type="entry name" value="MurB_C"/>
</dbReference>
<dbReference type="GO" id="GO:0005829">
    <property type="term" value="C:cytosol"/>
    <property type="evidence" value="ECO:0007669"/>
    <property type="project" value="TreeGrafter"/>
</dbReference>
<comment type="caution">
    <text evidence="21">The sequence shown here is derived from an EMBL/GenBank/DDBJ whole genome shotgun (WGS) entry which is preliminary data.</text>
</comment>
<evidence type="ECO:0000256" key="1">
    <source>
        <dbReference type="ARBA" id="ARBA00001974"/>
    </source>
</evidence>
<dbReference type="Gene3D" id="3.30.465.10">
    <property type="match status" value="1"/>
</dbReference>
<evidence type="ECO:0000256" key="13">
    <source>
        <dbReference type="ARBA" id="ARBA00022984"/>
    </source>
</evidence>
<feature type="domain" description="FAD-binding PCMH-type" evidence="20">
    <location>
        <begin position="20"/>
        <end position="191"/>
    </location>
</feature>
<evidence type="ECO:0000256" key="14">
    <source>
        <dbReference type="ARBA" id="ARBA00023002"/>
    </source>
</evidence>
<dbReference type="InterPro" id="IPR036318">
    <property type="entry name" value="FAD-bd_PCMH-like_sf"/>
</dbReference>
<dbReference type="InterPro" id="IPR016169">
    <property type="entry name" value="FAD-bd_PCMH_sub2"/>
</dbReference>
<evidence type="ECO:0000313" key="21">
    <source>
        <dbReference type="EMBL" id="MBB5018123.1"/>
    </source>
</evidence>
<evidence type="ECO:0000256" key="4">
    <source>
        <dbReference type="ARBA" id="ARBA00004752"/>
    </source>
</evidence>
<evidence type="ECO:0000256" key="18">
    <source>
        <dbReference type="ARBA" id="ARBA00048914"/>
    </source>
</evidence>
<keyword evidence="11 19" id="KW-0521">NADP</keyword>
<gene>
    <name evidence="19" type="primary">murB</name>
    <name evidence="21" type="ORF">HNQ59_001408</name>
</gene>
<evidence type="ECO:0000259" key="20">
    <source>
        <dbReference type="PROSITE" id="PS51387"/>
    </source>
</evidence>
<dbReference type="Pfam" id="PF02873">
    <property type="entry name" value="MurB_C"/>
    <property type="match status" value="1"/>
</dbReference>
<evidence type="ECO:0000256" key="9">
    <source>
        <dbReference type="ARBA" id="ARBA00022630"/>
    </source>
</evidence>